<evidence type="ECO:0000313" key="3">
    <source>
        <dbReference type="Proteomes" id="UP001054252"/>
    </source>
</evidence>
<comment type="caution">
    <text evidence="2">The sequence shown here is derived from an EMBL/GenBank/DDBJ whole genome shotgun (WGS) entry which is preliminary data.</text>
</comment>
<dbReference type="Proteomes" id="UP001054252">
    <property type="component" value="Unassembled WGS sequence"/>
</dbReference>
<evidence type="ECO:0000313" key="2">
    <source>
        <dbReference type="EMBL" id="GKU91964.1"/>
    </source>
</evidence>
<keyword evidence="1" id="KW-0732">Signal</keyword>
<evidence type="ECO:0000256" key="1">
    <source>
        <dbReference type="SAM" id="SignalP"/>
    </source>
</evidence>
<organism evidence="2 3">
    <name type="scientific">Rubroshorea leprosula</name>
    <dbReference type="NCBI Taxonomy" id="152421"/>
    <lineage>
        <taxon>Eukaryota</taxon>
        <taxon>Viridiplantae</taxon>
        <taxon>Streptophyta</taxon>
        <taxon>Embryophyta</taxon>
        <taxon>Tracheophyta</taxon>
        <taxon>Spermatophyta</taxon>
        <taxon>Magnoliopsida</taxon>
        <taxon>eudicotyledons</taxon>
        <taxon>Gunneridae</taxon>
        <taxon>Pentapetalae</taxon>
        <taxon>rosids</taxon>
        <taxon>malvids</taxon>
        <taxon>Malvales</taxon>
        <taxon>Dipterocarpaceae</taxon>
        <taxon>Rubroshorea</taxon>
    </lineage>
</organism>
<feature type="signal peptide" evidence="1">
    <location>
        <begin position="1"/>
        <end position="18"/>
    </location>
</feature>
<gene>
    <name evidence="2" type="ORF">SLEP1_g5761</name>
</gene>
<dbReference type="AlphaFoldDB" id="A0AAV5I2L0"/>
<reference evidence="2 3" key="1">
    <citation type="journal article" date="2021" name="Commun. Biol.">
        <title>The genome of Shorea leprosula (Dipterocarpaceae) highlights the ecological relevance of drought in aseasonal tropical rainforests.</title>
        <authorList>
            <person name="Ng K.K.S."/>
            <person name="Kobayashi M.J."/>
            <person name="Fawcett J.A."/>
            <person name="Hatakeyama M."/>
            <person name="Paape T."/>
            <person name="Ng C.H."/>
            <person name="Ang C.C."/>
            <person name="Tnah L.H."/>
            <person name="Lee C.T."/>
            <person name="Nishiyama T."/>
            <person name="Sese J."/>
            <person name="O'Brien M.J."/>
            <person name="Copetti D."/>
            <person name="Mohd Noor M.I."/>
            <person name="Ong R.C."/>
            <person name="Putra M."/>
            <person name="Sireger I.Z."/>
            <person name="Indrioko S."/>
            <person name="Kosugi Y."/>
            <person name="Izuno A."/>
            <person name="Isagi Y."/>
            <person name="Lee S.L."/>
            <person name="Shimizu K.K."/>
        </authorList>
    </citation>
    <scope>NUCLEOTIDE SEQUENCE [LARGE SCALE GENOMIC DNA]</scope>
    <source>
        <strain evidence="2">214</strain>
    </source>
</reference>
<dbReference type="EMBL" id="BPVZ01000005">
    <property type="protein sequence ID" value="GKU91964.1"/>
    <property type="molecule type" value="Genomic_DNA"/>
</dbReference>
<proteinExistence type="predicted"/>
<name>A0AAV5I2L0_9ROSI</name>
<accession>A0AAV5I2L0</accession>
<feature type="chain" id="PRO_5043876316" evidence="1">
    <location>
        <begin position="19"/>
        <end position="42"/>
    </location>
</feature>
<keyword evidence="3" id="KW-1185">Reference proteome</keyword>
<protein>
    <submittedName>
        <fullName evidence="2">Uncharacterized protein</fullName>
    </submittedName>
</protein>
<sequence>MLLLLLLLVVALIKWSQRDETPFIFSLMLARKVYLINTSKFL</sequence>